<evidence type="ECO:0000313" key="2">
    <source>
        <dbReference type="Proteomes" id="UP000823936"/>
    </source>
</evidence>
<protein>
    <submittedName>
        <fullName evidence="1">Uncharacterized protein</fullName>
    </submittedName>
</protein>
<accession>A0A9D1PTI9</accession>
<comment type="caution">
    <text evidence="1">The sequence shown here is derived from an EMBL/GenBank/DDBJ whole genome shotgun (WGS) entry which is preliminary data.</text>
</comment>
<proteinExistence type="predicted"/>
<dbReference type="AlphaFoldDB" id="A0A9D1PTI9"/>
<name>A0A9D1PTI9_9SPIO</name>
<evidence type="ECO:0000313" key="1">
    <source>
        <dbReference type="EMBL" id="HIV99456.1"/>
    </source>
</evidence>
<dbReference type="EMBL" id="DXHU01000023">
    <property type="protein sequence ID" value="HIV99456.1"/>
    <property type="molecule type" value="Genomic_DNA"/>
</dbReference>
<organism evidence="1 2">
    <name type="scientific">Candidatus Ornithospirochaeta avicola</name>
    <dbReference type="NCBI Taxonomy" id="2840896"/>
    <lineage>
        <taxon>Bacteria</taxon>
        <taxon>Pseudomonadati</taxon>
        <taxon>Spirochaetota</taxon>
        <taxon>Spirochaetia</taxon>
        <taxon>Spirochaetales</taxon>
        <taxon>Spirochaetaceae</taxon>
        <taxon>Spirochaetaceae incertae sedis</taxon>
        <taxon>Candidatus Ornithospirochaeta</taxon>
    </lineage>
</organism>
<reference evidence="1" key="2">
    <citation type="submission" date="2021-04" db="EMBL/GenBank/DDBJ databases">
        <authorList>
            <person name="Gilroy R."/>
        </authorList>
    </citation>
    <scope>NUCLEOTIDE SEQUENCE</scope>
    <source>
        <strain evidence="1">Gambia11-129</strain>
    </source>
</reference>
<dbReference type="Proteomes" id="UP000823936">
    <property type="component" value="Unassembled WGS sequence"/>
</dbReference>
<reference evidence="1" key="1">
    <citation type="journal article" date="2021" name="PeerJ">
        <title>Extensive microbial diversity within the chicken gut microbiome revealed by metagenomics and culture.</title>
        <authorList>
            <person name="Gilroy R."/>
            <person name="Ravi A."/>
            <person name="Getino M."/>
            <person name="Pursley I."/>
            <person name="Horton D.L."/>
            <person name="Alikhan N.F."/>
            <person name="Baker D."/>
            <person name="Gharbi K."/>
            <person name="Hall N."/>
            <person name="Watson M."/>
            <person name="Adriaenssens E.M."/>
            <person name="Foster-Nyarko E."/>
            <person name="Jarju S."/>
            <person name="Secka A."/>
            <person name="Antonio M."/>
            <person name="Oren A."/>
            <person name="Chaudhuri R.R."/>
            <person name="La Ragione R."/>
            <person name="Hildebrand F."/>
            <person name="Pallen M.J."/>
        </authorList>
    </citation>
    <scope>NUCLEOTIDE SEQUENCE</scope>
    <source>
        <strain evidence="1">Gambia11-129</strain>
    </source>
</reference>
<sequence>MKKKSVFQPACYCCDYVGFKKIEEVMKEMNDEIILKKTEDNKQTRKKAC</sequence>
<gene>
    <name evidence="1" type="ORF">IAB12_06755</name>
</gene>